<dbReference type="Proteomes" id="UP000009097">
    <property type="component" value="Unassembled WGS sequence"/>
</dbReference>
<dbReference type="AlphaFoldDB" id="A0A0J9UGJ7"/>
<evidence type="ECO:0000313" key="2">
    <source>
        <dbReference type="EMBL" id="KNA98244.1"/>
    </source>
</evidence>
<name>A0A0J9UGJ7_FUSO4</name>
<feature type="region of interest" description="Disordered" evidence="1">
    <location>
        <begin position="211"/>
        <end position="238"/>
    </location>
</feature>
<dbReference type="VEuPathDB" id="FungiDB:FOXG_02640"/>
<accession>A0A0J9UGJ7</accession>
<dbReference type="GeneID" id="28944823"/>
<gene>
    <name evidence="2" type="ORF">FOXG_02640</name>
</gene>
<evidence type="ECO:0000256" key="1">
    <source>
        <dbReference type="SAM" id="MobiDB-lite"/>
    </source>
</evidence>
<reference evidence="2" key="1">
    <citation type="submission" date="2007-04" db="EMBL/GenBank/DDBJ databases">
        <authorList>
            <consortium name="The Broad Institute Genome Sequencing Platform"/>
            <person name="Birren B."/>
            <person name="Lander E."/>
            <person name="Galagan J."/>
            <person name="Nusbaum C."/>
            <person name="Devon K."/>
            <person name="Ma L.-J."/>
            <person name="Jaffe D."/>
            <person name="Butler J."/>
            <person name="Alvarez P."/>
            <person name="Gnerre S."/>
            <person name="Grabherr M."/>
            <person name="Kleber M."/>
            <person name="Mauceli E."/>
            <person name="Brockman W."/>
            <person name="MacCallum I.A."/>
            <person name="Young S."/>
            <person name="LaButti K."/>
            <person name="DeCaprio D."/>
            <person name="Crawford M."/>
            <person name="Koehrsen M."/>
            <person name="Engels R."/>
            <person name="Montgomery P."/>
            <person name="Pearson M."/>
            <person name="Howarth C."/>
            <person name="Larson L."/>
            <person name="White J."/>
            <person name="O'Leary S."/>
            <person name="Kodira C."/>
            <person name="Zeng Q."/>
            <person name="Yandava C."/>
            <person name="Alvarado L."/>
            <person name="Kistler C."/>
            <person name="Shim W.-B."/>
            <person name="Kang S."/>
            <person name="Woloshuk C."/>
        </authorList>
    </citation>
    <scope>NUCLEOTIDE SEQUENCE</scope>
    <source>
        <strain evidence="2">4287</strain>
    </source>
</reference>
<dbReference type="EMBL" id="DS231697">
    <property type="protein sequence ID" value="KNA98244.1"/>
    <property type="molecule type" value="Genomic_DNA"/>
</dbReference>
<dbReference type="RefSeq" id="XP_018236290.1">
    <property type="nucleotide sequence ID" value="XM_018380105.1"/>
</dbReference>
<protein>
    <submittedName>
        <fullName evidence="2">Uncharacterized protein</fullName>
    </submittedName>
</protein>
<proteinExistence type="predicted"/>
<evidence type="ECO:0000313" key="3">
    <source>
        <dbReference type="Proteomes" id="UP000009097"/>
    </source>
</evidence>
<sequence length="269" mass="30106">MAEALGVPSSIIAVVGASKKLRWESIETLDNGRIRCINSHVEHRLGLTDSDAVWCNLQNNDKAGFLLRRLELSLIEIEETLRMIESKFKDNTIINRATWMMHRNKIKTLRANLREQKDNIILYFSGSASTQASRNFVLLTKVLCENSQNIHQEGQRHNHLDALLQNMSQSLAALSTIPERQTQLIALLENLAPYVVTLEQRTTDNTISQTVKNKSNMGKPDETPTAGAARSLPQLSPVPDTSNAAAFWDANVIATKDGATAHRPLRKRF</sequence>
<reference evidence="2" key="2">
    <citation type="journal article" date="2010" name="Nature">
        <title>Comparative genomics reveals mobile pathogenicity chromosomes in Fusarium.</title>
        <authorList>
            <person name="Ma L.J."/>
            <person name="van der Does H.C."/>
            <person name="Borkovich K.A."/>
            <person name="Coleman J.J."/>
            <person name="Daboussi M.J."/>
            <person name="Di Pietro A."/>
            <person name="Dufresne M."/>
            <person name="Freitag M."/>
            <person name="Grabherr M."/>
            <person name="Henrissat B."/>
            <person name="Houterman P.M."/>
            <person name="Kang S."/>
            <person name="Shim W.B."/>
            <person name="Woloshuk C."/>
            <person name="Xie X."/>
            <person name="Xu J.R."/>
            <person name="Antoniw J."/>
            <person name="Baker S.E."/>
            <person name="Bluhm B.H."/>
            <person name="Breakspear A."/>
            <person name="Brown D.W."/>
            <person name="Butchko R.A."/>
            <person name="Chapman S."/>
            <person name="Coulson R."/>
            <person name="Coutinho P.M."/>
            <person name="Danchin E.G."/>
            <person name="Diener A."/>
            <person name="Gale L.R."/>
            <person name="Gardiner D.M."/>
            <person name="Goff S."/>
            <person name="Hammond-Kosack K.E."/>
            <person name="Hilburn K."/>
            <person name="Hua-Van A."/>
            <person name="Jonkers W."/>
            <person name="Kazan K."/>
            <person name="Kodira C.D."/>
            <person name="Koehrsen M."/>
            <person name="Kumar L."/>
            <person name="Lee Y.H."/>
            <person name="Li L."/>
            <person name="Manners J.M."/>
            <person name="Miranda-Saavedra D."/>
            <person name="Mukherjee M."/>
            <person name="Park G."/>
            <person name="Park J."/>
            <person name="Park S.Y."/>
            <person name="Proctor R.H."/>
            <person name="Regev A."/>
            <person name="Ruiz-Roldan M.C."/>
            <person name="Sain D."/>
            <person name="Sakthikumar S."/>
            <person name="Sykes S."/>
            <person name="Schwartz D.C."/>
            <person name="Turgeon B.G."/>
            <person name="Wapinski I."/>
            <person name="Yoder O."/>
            <person name="Young S."/>
            <person name="Zeng Q."/>
            <person name="Zhou S."/>
            <person name="Galagan J."/>
            <person name="Cuomo C.A."/>
            <person name="Kistler H.C."/>
            <person name="Rep M."/>
        </authorList>
    </citation>
    <scope>NUCLEOTIDE SEQUENCE [LARGE SCALE GENOMIC DNA]</scope>
    <source>
        <strain evidence="2">4287</strain>
    </source>
</reference>
<organism evidence="2 3">
    <name type="scientific">Fusarium oxysporum f. sp. lycopersici (strain 4287 / CBS 123668 / FGSC 9935 / NRRL 34936)</name>
    <name type="common">Fusarium vascular wilt of tomato</name>
    <dbReference type="NCBI Taxonomy" id="426428"/>
    <lineage>
        <taxon>Eukaryota</taxon>
        <taxon>Fungi</taxon>
        <taxon>Dikarya</taxon>
        <taxon>Ascomycota</taxon>
        <taxon>Pezizomycotina</taxon>
        <taxon>Sordariomycetes</taxon>
        <taxon>Hypocreomycetidae</taxon>
        <taxon>Hypocreales</taxon>
        <taxon>Nectriaceae</taxon>
        <taxon>Fusarium</taxon>
        <taxon>Fusarium oxysporum species complex</taxon>
    </lineage>
</organism>
<dbReference type="KEGG" id="fox:FOXG_02640"/>